<comment type="caution">
    <text evidence="1">The sequence shown here is derived from an EMBL/GenBank/DDBJ whole genome shotgun (WGS) entry which is preliminary data.</text>
</comment>
<proteinExistence type="predicted"/>
<evidence type="ECO:0000313" key="1">
    <source>
        <dbReference type="EMBL" id="NQE37862.1"/>
    </source>
</evidence>
<reference evidence="1 2" key="1">
    <citation type="journal article" date="2020" name="Sci. Rep.">
        <title>A novel cyanobacterial geosmin producer, revising GeoA distribution and dispersion patterns in Bacteria.</title>
        <authorList>
            <person name="Churro C."/>
            <person name="Semedo-Aguiar A.P."/>
            <person name="Silva A.D."/>
            <person name="Pereira-Leal J.B."/>
            <person name="Leite R.B."/>
        </authorList>
    </citation>
    <scope>NUCLEOTIDE SEQUENCE [LARGE SCALE GENOMIC DNA]</scope>
    <source>
        <strain evidence="1 2">IPMA8</strain>
    </source>
</reference>
<sequence length="97" mass="10664">MVSLPLIFFILIAEYRLRIKKGKIQIPKFIMIGVYSSILMSSLLLSSTAVSAQSLETGSTFFTQDNSAPDILTALADTQTFYADNDKDTPPERGSGR</sequence>
<protein>
    <submittedName>
        <fullName evidence="1">Uncharacterized protein</fullName>
    </submittedName>
</protein>
<organism evidence="1 2">
    <name type="scientific">Microcoleus asticus IPMA8</name>
    <dbReference type="NCBI Taxonomy" id="2563858"/>
    <lineage>
        <taxon>Bacteria</taxon>
        <taxon>Bacillati</taxon>
        <taxon>Cyanobacteriota</taxon>
        <taxon>Cyanophyceae</taxon>
        <taxon>Oscillatoriophycideae</taxon>
        <taxon>Oscillatoriales</taxon>
        <taxon>Microcoleaceae</taxon>
        <taxon>Microcoleus</taxon>
        <taxon>Microcoleus asticus</taxon>
    </lineage>
</organism>
<dbReference type="NCBIfam" id="NF047413">
    <property type="entry name" value="heterocyst_PatX"/>
    <property type="match status" value="1"/>
</dbReference>
<dbReference type="EMBL" id="SRRZ01000157">
    <property type="protein sequence ID" value="NQE37862.1"/>
    <property type="molecule type" value="Genomic_DNA"/>
</dbReference>
<dbReference type="Proteomes" id="UP000702425">
    <property type="component" value="Unassembled WGS sequence"/>
</dbReference>
<accession>A0ABX2D7D5</accession>
<name>A0ABX2D7D5_9CYAN</name>
<evidence type="ECO:0000313" key="2">
    <source>
        <dbReference type="Proteomes" id="UP000702425"/>
    </source>
</evidence>
<dbReference type="InterPro" id="IPR058097">
    <property type="entry name" value="PatX"/>
</dbReference>
<keyword evidence="2" id="KW-1185">Reference proteome</keyword>
<gene>
    <name evidence="1" type="ORF">E5S67_05643</name>
</gene>